<dbReference type="OrthoDB" id="3697173at2"/>
<comment type="caution">
    <text evidence="2">The sequence shown here is derived from an EMBL/GenBank/DDBJ whole genome shotgun (WGS) entry which is preliminary data.</text>
</comment>
<evidence type="ECO:0000256" key="1">
    <source>
        <dbReference type="SAM" id="Phobius"/>
    </source>
</evidence>
<feature type="transmembrane region" description="Helical" evidence="1">
    <location>
        <begin position="100"/>
        <end position="120"/>
    </location>
</feature>
<organism evidence="2 3">
    <name type="scientific">Gulosibacter macacae</name>
    <dbReference type="NCBI Taxonomy" id="2488791"/>
    <lineage>
        <taxon>Bacteria</taxon>
        <taxon>Bacillati</taxon>
        <taxon>Actinomycetota</taxon>
        <taxon>Actinomycetes</taxon>
        <taxon>Micrococcales</taxon>
        <taxon>Microbacteriaceae</taxon>
        <taxon>Gulosibacter</taxon>
    </lineage>
</organism>
<gene>
    <name evidence="2" type="ORF">EG850_08960</name>
</gene>
<name>A0A3P3W0Q1_9MICO</name>
<evidence type="ECO:0000313" key="2">
    <source>
        <dbReference type="EMBL" id="RRJ86463.1"/>
    </source>
</evidence>
<dbReference type="EMBL" id="RQVS01000009">
    <property type="protein sequence ID" value="RRJ86463.1"/>
    <property type="molecule type" value="Genomic_DNA"/>
</dbReference>
<keyword evidence="3" id="KW-1185">Reference proteome</keyword>
<feature type="transmembrane region" description="Helical" evidence="1">
    <location>
        <begin position="6"/>
        <end position="26"/>
    </location>
</feature>
<dbReference type="Proteomes" id="UP000274391">
    <property type="component" value="Unassembled WGS sequence"/>
</dbReference>
<protein>
    <submittedName>
        <fullName evidence="2">Uncharacterized protein</fullName>
    </submittedName>
</protein>
<feature type="transmembrane region" description="Helical" evidence="1">
    <location>
        <begin position="73"/>
        <end position="93"/>
    </location>
</feature>
<feature type="transmembrane region" description="Helical" evidence="1">
    <location>
        <begin position="38"/>
        <end position="58"/>
    </location>
</feature>
<feature type="transmembrane region" description="Helical" evidence="1">
    <location>
        <begin position="155"/>
        <end position="175"/>
    </location>
</feature>
<accession>A0A3P3W0Q1</accession>
<keyword evidence="1" id="KW-1133">Transmembrane helix</keyword>
<reference evidence="2 3" key="1">
    <citation type="submission" date="2018-11" db="EMBL/GenBank/DDBJ databases">
        <title>YIM 102482-1 draft genome.</title>
        <authorList>
            <person name="Li G."/>
            <person name="Jiang Y."/>
        </authorList>
    </citation>
    <scope>NUCLEOTIDE SEQUENCE [LARGE SCALE GENOMIC DNA]</scope>
    <source>
        <strain evidence="2 3">YIM 102482-1</strain>
    </source>
</reference>
<feature type="transmembrane region" description="Helical" evidence="1">
    <location>
        <begin position="126"/>
        <end position="143"/>
    </location>
</feature>
<keyword evidence="1" id="KW-0812">Transmembrane</keyword>
<evidence type="ECO:0000313" key="3">
    <source>
        <dbReference type="Proteomes" id="UP000274391"/>
    </source>
</evidence>
<keyword evidence="1" id="KW-0472">Membrane</keyword>
<dbReference type="RefSeq" id="WP_124972665.1">
    <property type="nucleotide sequence ID" value="NZ_RQVS01000009.1"/>
</dbReference>
<proteinExistence type="predicted"/>
<dbReference type="AlphaFoldDB" id="A0A3P3W0Q1"/>
<sequence length="181" mass="19897">MLTEFIRDHAFTAAWFGLMTGVWLGWAQEDPPQRWRPWLGAGSVIGLAIAGAFGYSVVRNWATASALEGKYQWFGVLVAAEVVAAGIGCLLLARRGQGRWMAWWVAIVVALHFIPLAFMLEDASHAVLGLVQLVLLALIYPRLRRESRTTSAWTGAVMGGALLLFAVISAVMFFVRHGTPW</sequence>